<dbReference type="InterPro" id="IPR042099">
    <property type="entry name" value="ANL_N_sf"/>
</dbReference>
<evidence type="ECO:0000313" key="4">
    <source>
        <dbReference type="EMBL" id="CCL98279.1"/>
    </source>
</evidence>
<dbReference type="Proteomes" id="UP000006352">
    <property type="component" value="Unassembled WGS sequence"/>
</dbReference>
<dbReference type="InParanoid" id="J7S5X1"/>
<dbReference type="RefSeq" id="XP_012177562.1">
    <property type="nucleotide sequence ID" value="XM_012322172.1"/>
</dbReference>
<keyword evidence="2" id="KW-0436">Ligase</keyword>
<dbReference type="OrthoDB" id="1898221at2759"/>
<evidence type="ECO:0000256" key="2">
    <source>
        <dbReference type="ARBA" id="ARBA00022598"/>
    </source>
</evidence>
<reference evidence="4 5" key="1">
    <citation type="journal article" date="2012" name="Appl. Environ. Microbiol.">
        <title>Short-read sequencing for genomic analysis of the brown rot fungus Fibroporia radiculosa.</title>
        <authorList>
            <person name="Tang J.D."/>
            <person name="Perkins A.D."/>
            <person name="Sonstegard T.S."/>
            <person name="Schroeder S.G."/>
            <person name="Burgess S.C."/>
            <person name="Diehl S.V."/>
        </authorList>
    </citation>
    <scope>NUCLEOTIDE SEQUENCE [LARGE SCALE GENOMIC DNA]</scope>
    <source>
        <strain evidence="4 5">TFFH 294</strain>
    </source>
</reference>
<dbReference type="GO" id="GO:0019748">
    <property type="term" value="P:secondary metabolic process"/>
    <property type="evidence" value="ECO:0007669"/>
    <property type="project" value="TreeGrafter"/>
</dbReference>
<dbReference type="EMBL" id="HE796874">
    <property type="protein sequence ID" value="CCL98279.1"/>
    <property type="molecule type" value="Genomic_DNA"/>
</dbReference>
<evidence type="ECO:0000259" key="3">
    <source>
        <dbReference type="Pfam" id="PF00501"/>
    </source>
</evidence>
<evidence type="ECO:0000313" key="5">
    <source>
        <dbReference type="Proteomes" id="UP000006352"/>
    </source>
</evidence>
<name>J7S5X1_9APHY</name>
<dbReference type="GeneID" id="24093190"/>
<organism evidence="4 5">
    <name type="scientific">Fibroporia radiculosa</name>
    <dbReference type="NCBI Taxonomy" id="599839"/>
    <lineage>
        <taxon>Eukaryota</taxon>
        <taxon>Fungi</taxon>
        <taxon>Dikarya</taxon>
        <taxon>Basidiomycota</taxon>
        <taxon>Agaricomycotina</taxon>
        <taxon>Agaricomycetes</taxon>
        <taxon>Polyporales</taxon>
        <taxon>Fibroporiaceae</taxon>
        <taxon>Fibroporia</taxon>
    </lineage>
</organism>
<dbReference type="STRING" id="599839.J7S5X1"/>
<keyword evidence="5" id="KW-1185">Reference proteome</keyword>
<proteinExistence type="inferred from homology"/>
<dbReference type="HOGENOM" id="CLU_000022_59_2_1"/>
<dbReference type="PANTHER" id="PTHR24096:SF149">
    <property type="entry name" value="AMP-BINDING DOMAIN-CONTAINING PROTEIN-RELATED"/>
    <property type="match status" value="1"/>
</dbReference>
<feature type="domain" description="AMP-dependent synthetase/ligase" evidence="3">
    <location>
        <begin position="36"/>
        <end position="409"/>
    </location>
</feature>
<dbReference type="AlphaFoldDB" id="J7S5X1"/>
<dbReference type="InterPro" id="IPR045851">
    <property type="entry name" value="AMP-bd_C_sf"/>
</dbReference>
<comment type="similarity">
    <text evidence="1">Belongs to the ATP-dependent AMP-binding enzyme family.</text>
</comment>
<evidence type="ECO:0000256" key="1">
    <source>
        <dbReference type="ARBA" id="ARBA00006432"/>
    </source>
</evidence>
<protein>
    <recommendedName>
        <fullName evidence="3">AMP-dependent synthetase/ligase domain-containing protein</fullName>
    </recommendedName>
</protein>
<dbReference type="Pfam" id="PF00501">
    <property type="entry name" value="AMP-binding"/>
    <property type="match status" value="1"/>
</dbReference>
<dbReference type="Gene3D" id="3.40.50.12780">
    <property type="entry name" value="N-terminal domain of ligase-like"/>
    <property type="match status" value="1"/>
</dbReference>
<gene>
    <name evidence="4" type="ORF">FIBRA_00273</name>
</gene>
<dbReference type="GO" id="GO:0016405">
    <property type="term" value="F:CoA-ligase activity"/>
    <property type="evidence" value="ECO:0007669"/>
    <property type="project" value="TreeGrafter"/>
</dbReference>
<sequence>MIFKPLFPEVLPLADQNVHDFLFNKPARTPDVDYPIHIDALTGVRRTRSEFIDRVRDGATALVAPLSSGGFEIGPNEHVGILSYNCLDYLALMHSLLVVTIPFALLSAYSTTPYEIAHAAKSAKVTRIFVEPSLLQVALQAAQEAGIPEERIHILNGIVKGRKSYAEAIDEVERCGVPRTPVKPADRNTFAYAVFSSGTTGAPKVVMLTHGNVCFSLVQGEMIAKEEPPLPKAMVILAPLPMSHTYGLGLIAFRGFRSPTSLIIFPKWDLELVLEVVPKFRVNGLYLRPSQLHELVHCKNLKKEHFVSVMVIGCGSAYLPPKLALTVQQAIRPGLPVVQGFGMSEIASIALRMLPPSAFGGRVPPDFNAVGLLVAGLEARIILADGSEGGVNEPGELWLRGANISPGYFGDEAATREAFAEGGWFKTGDHFRIDQHGRFYFVDRAKEIFKVADFQVSPTELEDVLRAQPDGLITDVAVAGVPVCSNGVDANEHIPRAWIVLSEKGKQRGGDAVMKLLDEWVRQKLTQYKWVTGGYEVVAQACVAGTLIQFTLGITDLVPGHIDSHVGRWEDVSQGPVGAICGAAGEGYINLRLRRDVVEGSSYLLCVRHARGNVLPMSGFGSKARHRHLWFI</sequence>
<accession>J7S5X1</accession>
<dbReference type="Gene3D" id="3.30.300.30">
    <property type="match status" value="1"/>
</dbReference>
<dbReference type="PANTHER" id="PTHR24096">
    <property type="entry name" value="LONG-CHAIN-FATTY-ACID--COA LIGASE"/>
    <property type="match status" value="1"/>
</dbReference>
<dbReference type="SUPFAM" id="SSF56801">
    <property type="entry name" value="Acetyl-CoA synthetase-like"/>
    <property type="match status" value="1"/>
</dbReference>
<dbReference type="InterPro" id="IPR000873">
    <property type="entry name" value="AMP-dep_synth/lig_dom"/>
</dbReference>